<dbReference type="PANTHER" id="PTHR11011:SF110">
    <property type="entry name" value="FATTY ACYL-COA REDUCTASE"/>
    <property type="match status" value="1"/>
</dbReference>
<protein>
    <recommendedName>
        <fullName evidence="1">Fatty acyl-CoA reductase</fullName>
        <ecNumber evidence="1">1.2.1.84</ecNumber>
    </recommendedName>
</protein>
<dbReference type="AlphaFoldDB" id="A0A0A9B7W5"/>
<dbReference type="GO" id="GO:0035336">
    <property type="term" value="P:long-chain fatty-acyl-CoA metabolic process"/>
    <property type="evidence" value="ECO:0007669"/>
    <property type="project" value="TreeGrafter"/>
</dbReference>
<dbReference type="EC" id="1.2.1.84" evidence="1"/>
<feature type="domain" description="Thioester reductase (TE)" evidence="2">
    <location>
        <begin position="17"/>
        <end position="102"/>
    </location>
</feature>
<evidence type="ECO:0000259" key="2">
    <source>
        <dbReference type="Pfam" id="PF07993"/>
    </source>
</evidence>
<dbReference type="GO" id="GO:0102965">
    <property type="term" value="F:alcohol-forming long-chain fatty acyl-CoA reductase activity"/>
    <property type="evidence" value="ECO:0007669"/>
    <property type="project" value="UniProtKB-EC"/>
</dbReference>
<dbReference type="PANTHER" id="PTHR11011">
    <property type="entry name" value="MALE STERILITY PROTEIN 2-RELATED"/>
    <property type="match status" value="1"/>
</dbReference>
<organism evidence="3">
    <name type="scientific">Arundo donax</name>
    <name type="common">Giant reed</name>
    <name type="synonym">Donax arundinaceus</name>
    <dbReference type="NCBI Taxonomy" id="35708"/>
    <lineage>
        <taxon>Eukaryota</taxon>
        <taxon>Viridiplantae</taxon>
        <taxon>Streptophyta</taxon>
        <taxon>Embryophyta</taxon>
        <taxon>Tracheophyta</taxon>
        <taxon>Spermatophyta</taxon>
        <taxon>Magnoliopsida</taxon>
        <taxon>Liliopsida</taxon>
        <taxon>Poales</taxon>
        <taxon>Poaceae</taxon>
        <taxon>PACMAD clade</taxon>
        <taxon>Arundinoideae</taxon>
        <taxon>Arundineae</taxon>
        <taxon>Arundo</taxon>
    </lineage>
</organism>
<dbReference type="GO" id="GO:0010345">
    <property type="term" value="P:suberin biosynthetic process"/>
    <property type="evidence" value="ECO:0007669"/>
    <property type="project" value="TreeGrafter"/>
</dbReference>
<dbReference type="EMBL" id="GBRH01237831">
    <property type="protein sequence ID" value="JAD60064.1"/>
    <property type="molecule type" value="Transcribed_RNA"/>
</dbReference>
<dbReference type="InterPro" id="IPR036291">
    <property type="entry name" value="NAD(P)-bd_dom_sf"/>
</dbReference>
<reference evidence="3" key="1">
    <citation type="submission" date="2014-09" db="EMBL/GenBank/DDBJ databases">
        <authorList>
            <person name="Magalhaes I.L.F."/>
            <person name="Oliveira U."/>
            <person name="Santos F.R."/>
            <person name="Vidigal T.H.D.A."/>
            <person name="Brescovit A.D."/>
            <person name="Santos A.J."/>
        </authorList>
    </citation>
    <scope>NUCLEOTIDE SEQUENCE</scope>
    <source>
        <tissue evidence="3">Shoot tissue taken approximately 20 cm above the soil surface</tissue>
    </source>
</reference>
<sequence length="106" mass="12155">MEPAEVAERLRDKTVLITGATGFIAKLLVEKILRLQPQVKRLYLLVSAGDQISAGKRVRSEILQLQIFRSLQEKYQTHFSSWFWNKVLPVAGDVSLKNLGMRRWAC</sequence>
<dbReference type="SUPFAM" id="SSF51735">
    <property type="entry name" value="NAD(P)-binding Rossmann-fold domains"/>
    <property type="match status" value="1"/>
</dbReference>
<keyword evidence="1" id="KW-0560">Oxidoreductase</keyword>
<keyword evidence="1" id="KW-0443">Lipid metabolism</keyword>
<dbReference type="GO" id="GO:0080019">
    <property type="term" value="F:alcohol-forming very long-chain fatty acyl-CoA reductase activity"/>
    <property type="evidence" value="ECO:0007669"/>
    <property type="project" value="InterPro"/>
</dbReference>
<comment type="catalytic activity">
    <reaction evidence="1">
        <text>a long-chain fatty acyl-CoA + 2 NADPH + 2 H(+) = a long-chain primary fatty alcohol + 2 NADP(+) + CoA</text>
        <dbReference type="Rhea" id="RHEA:52716"/>
        <dbReference type="ChEBI" id="CHEBI:15378"/>
        <dbReference type="ChEBI" id="CHEBI:57287"/>
        <dbReference type="ChEBI" id="CHEBI:57783"/>
        <dbReference type="ChEBI" id="CHEBI:58349"/>
        <dbReference type="ChEBI" id="CHEBI:77396"/>
        <dbReference type="ChEBI" id="CHEBI:83139"/>
        <dbReference type="EC" id="1.2.1.84"/>
    </reaction>
</comment>
<evidence type="ECO:0000256" key="1">
    <source>
        <dbReference type="RuleBase" id="RU363097"/>
    </source>
</evidence>
<name>A0A0A9B7W5_ARUDO</name>
<dbReference type="InterPro" id="IPR026055">
    <property type="entry name" value="FAR"/>
</dbReference>
<accession>A0A0A9B7W5</accession>
<reference evidence="3" key="2">
    <citation type="journal article" date="2015" name="Data Brief">
        <title>Shoot transcriptome of the giant reed, Arundo donax.</title>
        <authorList>
            <person name="Barrero R.A."/>
            <person name="Guerrero F.D."/>
            <person name="Moolhuijzen P."/>
            <person name="Goolsby J.A."/>
            <person name="Tidwell J."/>
            <person name="Bellgard S.E."/>
            <person name="Bellgard M.I."/>
        </authorList>
    </citation>
    <scope>NUCLEOTIDE SEQUENCE</scope>
    <source>
        <tissue evidence="3">Shoot tissue taken approximately 20 cm above the soil surface</tissue>
    </source>
</reference>
<dbReference type="Pfam" id="PF07993">
    <property type="entry name" value="NAD_binding_4"/>
    <property type="match status" value="1"/>
</dbReference>
<comment type="similarity">
    <text evidence="1">Belongs to the fatty acyl-CoA reductase family.</text>
</comment>
<proteinExistence type="inferred from homology"/>
<evidence type="ECO:0000313" key="3">
    <source>
        <dbReference type="EMBL" id="JAD60064.1"/>
    </source>
</evidence>
<keyword evidence="1" id="KW-0444">Lipid biosynthesis</keyword>
<comment type="function">
    <text evidence="1">Catalyzes the reduction of fatty acyl-CoA to fatty alcohols.</text>
</comment>
<dbReference type="Gene3D" id="3.40.50.720">
    <property type="entry name" value="NAD(P)-binding Rossmann-like Domain"/>
    <property type="match status" value="1"/>
</dbReference>
<dbReference type="InterPro" id="IPR013120">
    <property type="entry name" value="FAR_NAD-bd"/>
</dbReference>
<keyword evidence="1" id="KW-0521">NADP</keyword>